<keyword evidence="4 7" id="KW-0812">Transmembrane</keyword>
<feature type="region of interest" description="Disordered" evidence="8">
    <location>
        <begin position="1"/>
        <end position="36"/>
    </location>
</feature>
<feature type="transmembrane region" description="Helical" evidence="7">
    <location>
        <begin position="254"/>
        <end position="276"/>
    </location>
</feature>
<keyword evidence="11" id="KW-1185">Reference proteome</keyword>
<evidence type="ECO:0000313" key="10">
    <source>
        <dbReference type="EMBL" id="SMF45532.1"/>
    </source>
</evidence>
<dbReference type="InterPro" id="IPR010656">
    <property type="entry name" value="DctM"/>
</dbReference>
<gene>
    <name evidence="10" type="ORF">SAMN05428998_11615</name>
</gene>
<feature type="transmembrane region" description="Helical" evidence="7">
    <location>
        <begin position="392"/>
        <end position="412"/>
    </location>
</feature>
<feature type="transmembrane region" description="Helical" evidence="7">
    <location>
        <begin position="176"/>
        <end position="203"/>
    </location>
</feature>
<evidence type="ECO:0000256" key="1">
    <source>
        <dbReference type="ARBA" id="ARBA00004429"/>
    </source>
</evidence>
<evidence type="ECO:0000256" key="2">
    <source>
        <dbReference type="ARBA" id="ARBA00022475"/>
    </source>
</evidence>
<evidence type="ECO:0000256" key="4">
    <source>
        <dbReference type="ARBA" id="ARBA00022692"/>
    </source>
</evidence>
<dbReference type="PANTHER" id="PTHR33362">
    <property type="entry name" value="SIALIC ACID TRAP TRANSPORTER PERMEASE PROTEIN SIAT-RELATED"/>
    <property type="match status" value="1"/>
</dbReference>
<keyword evidence="7" id="KW-0813">Transport</keyword>
<comment type="subcellular location">
    <subcellularLocation>
        <location evidence="1 7">Cell inner membrane</location>
        <topology evidence="1 7">Multi-pass membrane protein</topology>
    </subcellularLocation>
</comment>
<comment type="function">
    <text evidence="7">Part of the tripartite ATP-independent periplasmic (TRAP) transport system.</text>
</comment>
<accession>A0A1Y6C4N9</accession>
<evidence type="ECO:0000256" key="3">
    <source>
        <dbReference type="ARBA" id="ARBA00022519"/>
    </source>
</evidence>
<comment type="similarity">
    <text evidence="7">Belongs to the TRAP transporter large permease family.</text>
</comment>
<dbReference type="STRING" id="560819.SAMN05428998_11615"/>
<evidence type="ECO:0000259" key="9">
    <source>
        <dbReference type="Pfam" id="PF06808"/>
    </source>
</evidence>
<keyword evidence="6 7" id="KW-0472">Membrane</keyword>
<name>A0A1Y6C4N9_9PROT</name>
<feature type="transmembrane region" description="Helical" evidence="7">
    <location>
        <begin position="42"/>
        <end position="75"/>
    </location>
</feature>
<dbReference type="PANTHER" id="PTHR33362:SF3">
    <property type="entry name" value="SIALIC ACID TRAP TRANSPORTER PERMEASE PROTEIN SIAT"/>
    <property type="match status" value="1"/>
</dbReference>
<feature type="transmembrane region" description="Helical" evidence="7">
    <location>
        <begin position="355"/>
        <end position="385"/>
    </location>
</feature>
<evidence type="ECO:0000256" key="8">
    <source>
        <dbReference type="SAM" id="MobiDB-lite"/>
    </source>
</evidence>
<keyword evidence="5 7" id="KW-1133">Transmembrane helix</keyword>
<comment type="caution">
    <text evidence="7">Lacks conserved residue(s) required for the propagation of feature annotation.</text>
</comment>
<dbReference type="Pfam" id="PF06808">
    <property type="entry name" value="DctM"/>
    <property type="match status" value="1"/>
</dbReference>
<dbReference type="NCBIfam" id="TIGR00786">
    <property type="entry name" value="dctM"/>
    <property type="match status" value="1"/>
</dbReference>
<dbReference type="EMBL" id="FWZX01000016">
    <property type="protein sequence ID" value="SMF45532.1"/>
    <property type="molecule type" value="Genomic_DNA"/>
</dbReference>
<evidence type="ECO:0000256" key="6">
    <source>
        <dbReference type="ARBA" id="ARBA00023136"/>
    </source>
</evidence>
<feature type="transmembrane region" description="Helical" evidence="7">
    <location>
        <begin position="282"/>
        <end position="301"/>
    </location>
</feature>
<dbReference type="GO" id="GO:0005886">
    <property type="term" value="C:plasma membrane"/>
    <property type="evidence" value="ECO:0007669"/>
    <property type="project" value="UniProtKB-SubCell"/>
</dbReference>
<proteinExistence type="inferred from homology"/>
<organism evidence="10 11">
    <name type="scientific">Tistlia consotensis USBA 355</name>
    <dbReference type="NCBI Taxonomy" id="560819"/>
    <lineage>
        <taxon>Bacteria</taxon>
        <taxon>Pseudomonadati</taxon>
        <taxon>Pseudomonadota</taxon>
        <taxon>Alphaproteobacteria</taxon>
        <taxon>Rhodospirillales</taxon>
        <taxon>Rhodovibrionaceae</taxon>
        <taxon>Tistlia</taxon>
    </lineage>
</organism>
<dbReference type="PIRSF" id="PIRSF006066">
    <property type="entry name" value="HI0050"/>
    <property type="match status" value="1"/>
</dbReference>
<reference evidence="10 11" key="1">
    <citation type="submission" date="2017-04" db="EMBL/GenBank/DDBJ databases">
        <authorList>
            <person name="Afonso C.L."/>
            <person name="Miller P.J."/>
            <person name="Scott M.A."/>
            <person name="Spackman E."/>
            <person name="Goraichik I."/>
            <person name="Dimitrov K.M."/>
            <person name="Suarez D.L."/>
            <person name="Swayne D.E."/>
        </authorList>
    </citation>
    <scope>NUCLEOTIDE SEQUENCE [LARGE SCALE GENOMIC DNA]</scope>
    <source>
        <strain evidence="10 11">USBA 355</strain>
    </source>
</reference>
<feature type="transmembrane region" description="Helical" evidence="7">
    <location>
        <begin position="209"/>
        <end position="233"/>
    </location>
</feature>
<protein>
    <recommendedName>
        <fullName evidence="7">TRAP transporter large permease protein</fullName>
    </recommendedName>
</protein>
<evidence type="ECO:0000256" key="5">
    <source>
        <dbReference type="ARBA" id="ARBA00022989"/>
    </source>
</evidence>
<dbReference type="AlphaFoldDB" id="A0A1Y6C4N9"/>
<feature type="transmembrane region" description="Helical" evidence="7">
    <location>
        <begin position="87"/>
        <end position="107"/>
    </location>
</feature>
<dbReference type="GO" id="GO:0022857">
    <property type="term" value="F:transmembrane transporter activity"/>
    <property type="evidence" value="ECO:0007669"/>
    <property type="project" value="UniProtKB-UniRule"/>
</dbReference>
<keyword evidence="3 7" id="KW-0997">Cell inner membrane</keyword>
<comment type="subunit">
    <text evidence="7">The complex comprises the extracytoplasmic solute receptor protein and the two transmembrane proteins.</text>
</comment>
<dbReference type="InterPro" id="IPR004681">
    <property type="entry name" value="TRAP_DctM"/>
</dbReference>
<feature type="transmembrane region" description="Helical" evidence="7">
    <location>
        <begin position="313"/>
        <end position="335"/>
    </location>
</feature>
<feature type="transmembrane region" description="Helical" evidence="7">
    <location>
        <begin position="442"/>
        <end position="462"/>
    </location>
</feature>
<sequence length="470" mass="49025">MGDRPCRTGSAGAGGIAPTSPRPSPPRGAEREDSEGPSAMTLGFGLCLLALFVLAGIGAPIALSMIVAAVVYLALRGQDLGLAAEQIIQGLYDSFILLAVPLFIVAANIMNAGTISERLLAFCIALVGRFRGGLGHVNVVASLIFSGMSGSAVADAAGIGKIVIEMMTRDGRYPPGYAAAITAASSTIGPIIPPSIPMVMYALVSDSSIGYLFLGGIVPGLLMGLVLMAMNAWMARRRNFATDAPVPIRELPRLTVRAFPALLMPVILLYGIYGGATTPTEAAAVAAAYALVLAALFYRALSWRALYDILAGSARSSAAVGLVIGGALIFNYIVASENIPGRVAGALAGLEMDPLVFLIAVNVLFLLLGCILDATTIILVIVPLFVPACRQLGIDLVHFGVVTVVNVMIGLITPPYGILLFVINATTGIPLRAMIREIGPFLAVLVLALVVMILWPELVLWLPQQFGYKG</sequence>
<feature type="domain" description="TRAP C4-dicarboxylate transport system permease DctM subunit" evidence="9">
    <location>
        <begin position="49"/>
        <end position="458"/>
    </location>
</feature>
<evidence type="ECO:0000256" key="7">
    <source>
        <dbReference type="RuleBase" id="RU369079"/>
    </source>
</evidence>
<evidence type="ECO:0000313" key="11">
    <source>
        <dbReference type="Proteomes" id="UP000192917"/>
    </source>
</evidence>
<keyword evidence="2" id="KW-1003">Cell membrane</keyword>
<dbReference type="Proteomes" id="UP000192917">
    <property type="component" value="Unassembled WGS sequence"/>
</dbReference>